<keyword evidence="1" id="KW-0697">Rotamase</keyword>
<accession>J9FXY8</accession>
<dbReference type="InterPro" id="IPR027304">
    <property type="entry name" value="Trigger_fact/SurA_dom_sf"/>
</dbReference>
<dbReference type="GO" id="GO:0003755">
    <property type="term" value="F:peptidyl-prolyl cis-trans isomerase activity"/>
    <property type="evidence" value="ECO:0007669"/>
    <property type="project" value="UniProtKB-KW"/>
</dbReference>
<evidence type="ECO:0000256" key="2">
    <source>
        <dbReference type="ARBA" id="ARBA00023235"/>
    </source>
</evidence>
<organism evidence="4">
    <name type="scientific">gut metagenome</name>
    <dbReference type="NCBI Taxonomy" id="749906"/>
    <lineage>
        <taxon>unclassified sequences</taxon>
        <taxon>metagenomes</taxon>
        <taxon>organismal metagenomes</taxon>
    </lineage>
</organism>
<protein>
    <submittedName>
        <fullName evidence="4">Trigger factor</fullName>
    </submittedName>
</protein>
<name>J9FXY8_9ZZZZ</name>
<proteinExistence type="predicted"/>
<evidence type="ECO:0000256" key="1">
    <source>
        <dbReference type="ARBA" id="ARBA00023110"/>
    </source>
</evidence>
<gene>
    <name evidence="4" type="ORF">EVA_12045</name>
</gene>
<dbReference type="InterPro" id="IPR037041">
    <property type="entry name" value="Trigger_fac_C_sf"/>
</dbReference>
<dbReference type="GO" id="GO:0006457">
    <property type="term" value="P:protein folding"/>
    <property type="evidence" value="ECO:0007669"/>
    <property type="project" value="InterPro"/>
</dbReference>
<dbReference type="AlphaFoldDB" id="J9FXY8"/>
<dbReference type="Gene3D" id="1.10.3120.10">
    <property type="entry name" value="Trigger factor, C-terminal domain"/>
    <property type="match status" value="1"/>
</dbReference>
<comment type="caution">
    <text evidence="4">The sequence shown here is derived from an EMBL/GenBank/DDBJ whole genome shotgun (WGS) entry which is preliminary data.</text>
</comment>
<sequence length="177" mass="19520">VEGGVDAMRVEIRTNLEREVKARLETKTKSEVMDAVAGVCKFAVPTAMVSDESKALAQQMVRDLAGRGIDVKKMPALPEEAFREQAERRVRLGLFVEALIAKEAIAGTDEQVREIAASIASSYEKPEEVVDYIMKDETRVANLRAQATESNVTNWVLGKAKSVEEAVDFDKLMSGQF</sequence>
<dbReference type="SUPFAM" id="SSF109998">
    <property type="entry name" value="Triger factor/SurA peptide-binding domain-like"/>
    <property type="match status" value="1"/>
</dbReference>
<feature type="non-terminal residue" evidence="4">
    <location>
        <position position="1"/>
    </location>
</feature>
<feature type="domain" description="Trigger factor C-terminal" evidence="3">
    <location>
        <begin position="5"/>
        <end position="157"/>
    </location>
</feature>
<dbReference type="GO" id="GO:0015031">
    <property type="term" value="P:protein transport"/>
    <property type="evidence" value="ECO:0007669"/>
    <property type="project" value="InterPro"/>
</dbReference>
<dbReference type="InterPro" id="IPR008880">
    <property type="entry name" value="Trigger_fac_C"/>
</dbReference>
<reference evidence="4" key="1">
    <citation type="journal article" date="2012" name="PLoS ONE">
        <title>Gene sets for utilization of primary and secondary nutrition supplies in the distal gut of endangered iberian lynx.</title>
        <authorList>
            <person name="Alcaide M."/>
            <person name="Messina E."/>
            <person name="Richter M."/>
            <person name="Bargiela R."/>
            <person name="Peplies J."/>
            <person name="Huws S.A."/>
            <person name="Newbold C.J."/>
            <person name="Golyshin P.N."/>
            <person name="Simon M.A."/>
            <person name="Lopez G."/>
            <person name="Yakimov M.M."/>
            <person name="Ferrer M."/>
        </authorList>
    </citation>
    <scope>NUCLEOTIDE SEQUENCE</scope>
</reference>
<dbReference type="Pfam" id="PF05698">
    <property type="entry name" value="Trigger_C"/>
    <property type="match status" value="1"/>
</dbReference>
<keyword evidence="2" id="KW-0413">Isomerase</keyword>
<evidence type="ECO:0000259" key="3">
    <source>
        <dbReference type="Pfam" id="PF05698"/>
    </source>
</evidence>
<dbReference type="EMBL" id="AMCI01003633">
    <property type="protein sequence ID" value="EJW99846.1"/>
    <property type="molecule type" value="Genomic_DNA"/>
</dbReference>
<evidence type="ECO:0000313" key="4">
    <source>
        <dbReference type="EMBL" id="EJW99846.1"/>
    </source>
</evidence>